<name>A0A5K7XN46_9BACT</name>
<sequence length="56" mass="6230">MRGGTETESAQGVGLTTVPSHWLELQRRLLCRHRNRSAMSLSGCVPFEMPSWAPFG</sequence>
<keyword evidence="2" id="KW-1185">Reference proteome</keyword>
<gene>
    <name evidence="1" type="ORF">PLANPX_4131</name>
</gene>
<proteinExistence type="predicted"/>
<dbReference type="AlphaFoldDB" id="A0A5K7XN46"/>
<organism evidence="1 2">
    <name type="scientific">Lacipirellula parvula</name>
    <dbReference type="NCBI Taxonomy" id="2650471"/>
    <lineage>
        <taxon>Bacteria</taxon>
        <taxon>Pseudomonadati</taxon>
        <taxon>Planctomycetota</taxon>
        <taxon>Planctomycetia</taxon>
        <taxon>Pirellulales</taxon>
        <taxon>Lacipirellulaceae</taxon>
        <taxon>Lacipirellula</taxon>
    </lineage>
</organism>
<accession>A0A5K7XN46</accession>
<dbReference type="EMBL" id="AP021861">
    <property type="protein sequence ID" value="BBO34519.1"/>
    <property type="molecule type" value="Genomic_DNA"/>
</dbReference>
<dbReference type="KEGG" id="lpav:PLANPX_4131"/>
<protein>
    <submittedName>
        <fullName evidence="1">Uncharacterized protein</fullName>
    </submittedName>
</protein>
<evidence type="ECO:0000313" key="1">
    <source>
        <dbReference type="EMBL" id="BBO34519.1"/>
    </source>
</evidence>
<evidence type="ECO:0000313" key="2">
    <source>
        <dbReference type="Proteomes" id="UP000326837"/>
    </source>
</evidence>
<dbReference type="Proteomes" id="UP000326837">
    <property type="component" value="Chromosome"/>
</dbReference>
<reference evidence="2" key="1">
    <citation type="submission" date="2019-10" db="EMBL/GenBank/DDBJ databases">
        <title>Lacipirellula parvula gen. nov., sp. nov., representing a lineage of planctomycetes widespread in freshwater anoxic habitats, and description of the family Lacipirellulaceae.</title>
        <authorList>
            <person name="Dedysh S.N."/>
            <person name="Kulichevskaya I.S."/>
            <person name="Beletsky A.V."/>
            <person name="Rakitin A.L."/>
            <person name="Mardanov A.V."/>
            <person name="Ivanova A.A."/>
            <person name="Saltykova V.X."/>
            <person name="Rijpstra W.I.C."/>
            <person name="Sinninghe Damste J.S."/>
            <person name="Ravin N.V."/>
        </authorList>
    </citation>
    <scope>NUCLEOTIDE SEQUENCE [LARGE SCALE GENOMIC DNA]</scope>
    <source>
        <strain evidence="2">PX69</strain>
    </source>
</reference>